<comment type="subcellular location">
    <subcellularLocation>
        <location evidence="5">Cell membrane</location>
        <topology evidence="5">Multi-pass membrane protein</topology>
    </subcellularLocation>
    <subcellularLocation>
        <location evidence="1">Membrane</location>
        <topology evidence="1">Multi-pass membrane protein</topology>
    </subcellularLocation>
</comment>
<dbReference type="GO" id="GO:0043953">
    <property type="term" value="P:protein transport by the Tat complex"/>
    <property type="evidence" value="ECO:0007669"/>
    <property type="project" value="UniProtKB-UniRule"/>
</dbReference>
<dbReference type="PRINTS" id="PR01840">
    <property type="entry name" value="TATCFAMILY"/>
</dbReference>
<protein>
    <recommendedName>
        <fullName evidence="5">Sec-independent protein translocase protein TatC</fullName>
    </recommendedName>
</protein>
<keyword evidence="4 5" id="KW-0472">Membrane</keyword>
<dbReference type="NCBIfam" id="TIGR00945">
    <property type="entry name" value="tatC"/>
    <property type="match status" value="1"/>
</dbReference>
<comment type="function">
    <text evidence="5">Part of the twin-arginine translocation (Tat) system that transports large folded proteins containing a characteristic twin-arginine motif in their signal peptide across membranes.</text>
</comment>
<comment type="similarity">
    <text evidence="5">Belongs to the TatC family.</text>
</comment>
<evidence type="ECO:0000256" key="2">
    <source>
        <dbReference type="ARBA" id="ARBA00022692"/>
    </source>
</evidence>
<dbReference type="Proteomes" id="UP000316425">
    <property type="component" value="Unassembled WGS sequence"/>
</dbReference>
<evidence type="ECO:0000256" key="3">
    <source>
        <dbReference type="ARBA" id="ARBA00022989"/>
    </source>
</evidence>
<dbReference type="InterPro" id="IPR002033">
    <property type="entry name" value="TatC"/>
</dbReference>
<dbReference type="RefSeq" id="WP_144087276.1">
    <property type="nucleotide sequence ID" value="NZ_VMHE01000001.1"/>
</dbReference>
<gene>
    <name evidence="5 6" type="primary">tatC</name>
    <name evidence="6" type="ORF">FPQ13_00150</name>
</gene>
<comment type="subunit">
    <text evidence="5">Forms a complex with TatA.</text>
</comment>
<dbReference type="PANTHER" id="PTHR30371">
    <property type="entry name" value="SEC-INDEPENDENT PROTEIN TRANSLOCASE PROTEIN TATC"/>
    <property type="match status" value="1"/>
</dbReference>
<dbReference type="GO" id="GO:0009977">
    <property type="term" value="F:proton motive force dependent protein transmembrane transporter activity"/>
    <property type="evidence" value="ECO:0007669"/>
    <property type="project" value="TreeGrafter"/>
</dbReference>
<feature type="transmembrane region" description="Helical" evidence="5">
    <location>
        <begin position="67"/>
        <end position="94"/>
    </location>
</feature>
<keyword evidence="2 5" id="KW-0812">Transmembrane</keyword>
<keyword evidence="5" id="KW-1003">Cell membrane</keyword>
<dbReference type="EMBL" id="VMHE01000001">
    <property type="protein sequence ID" value="TSJ67517.1"/>
    <property type="molecule type" value="Genomic_DNA"/>
</dbReference>
<dbReference type="AlphaFoldDB" id="A0A556PT06"/>
<sequence>MAKNTQTIPDDMHWTSHLGELRKRLFISLGVFIVFFGLGFYFAKDIYFYVEGDVPFQLTILSPFEIIWVYIMIATMAGLMITLPFFGLQLWLFISPGLTKKERKVSLMYIPAMFLLFVLGLAFGFFFIKDLILHFLLDLSEGVVQEMYTAKNYFKFIMQTTIPFALFFEVPLIAMFLTSLGILDPQVMKKTRKYAYLILVILGAMLSPPDFVLQLLVAGPLILLYEIAIFMSGIVYRRRMKHLKALYTDTDE</sequence>
<evidence type="ECO:0000256" key="1">
    <source>
        <dbReference type="ARBA" id="ARBA00004141"/>
    </source>
</evidence>
<reference evidence="6 7" key="1">
    <citation type="submission" date="2019-07" db="EMBL/GenBank/DDBJ databases">
        <title>Allobacillus sp. nov. SKP isolated from shrimp paste of Euphausiacea.</title>
        <authorList>
            <person name="Kanchanasin P."/>
            <person name="Tanasupawat S."/>
            <person name="Shi W."/>
            <person name="Wu L."/>
            <person name="Ma J."/>
        </authorList>
    </citation>
    <scope>NUCLEOTIDE SEQUENCE [LARGE SCALE GENOMIC DNA]</scope>
    <source>
        <strain evidence="6 7">SKP4-8</strain>
    </source>
</reference>
<evidence type="ECO:0000256" key="4">
    <source>
        <dbReference type="ARBA" id="ARBA00023136"/>
    </source>
</evidence>
<dbReference type="GO" id="GO:0033281">
    <property type="term" value="C:TAT protein transport complex"/>
    <property type="evidence" value="ECO:0007669"/>
    <property type="project" value="UniProtKB-UniRule"/>
</dbReference>
<evidence type="ECO:0000313" key="7">
    <source>
        <dbReference type="Proteomes" id="UP000316425"/>
    </source>
</evidence>
<comment type="caution">
    <text evidence="6">The sequence shown here is derived from an EMBL/GenBank/DDBJ whole genome shotgun (WGS) entry which is preliminary data.</text>
</comment>
<keyword evidence="3 5" id="KW-1133">Transmembrane helix</keyword>
<name>A0A556PT06_9BACI</name>
<dbReference type="OrthoDB" id="9777044at2"/>
<feature type="transmembrane region" description="Helical" evidence="5">
    <location>
        <begin position="194"/>
        <end position="211"/>
    </location>
</feature>
<proteinExistence type="inferred from homology"/>
<dbReference type="PANTHER" id="PTHR30371:SF4">
    <property type="entry name" value="SEC-INDEPENDENT PROTEIN TRANSLOCASE PROTEIN TATCD"/>
    <property type="match status" value="1"/>
</dbReference>
<dbReference type="HAMAP" id="MF_00902">
    <property type="entry name" value="TatC"/>
    <property type="match status" value="1"/>
</dbReference>
<keyword evidence="5" id="KW-0813">Transport</keyword>
<dbReference type="GO" id="GO:0065002">
    <property type="term" value="P:intracellular protein transmembrane transport"/>
    <property type="evidence" value="ECO:0007669"/>
    <property type="project" value="TreeGrafter"/>
</dbReference>
<keyword evidence="7" id="KW-1185">Reference proteome</keyword>
<evidence type="ECO:0000256" key="5">
    <source>
        <dbReference type="HAMAP-Rule" id="MF_00902"/>
    </source>
</evidence>
<dbReference type="Pfam" id="PF00902">
    <property type="entry name" value="TatC"/>
    <property type="match status" value="1"/>
</dbReference>
<accession>A0A556PT06</accession>
<keyword evidence="5" id="KW-0811">Translocation</keyword>
<feature type="transmembrane region" description="Helical" evidence="5">
    <location>
        <begin position="217"/>
        <end position="236"/>
    </location>
</feature>
<feature type="transmembrane region" description="Helical" evidence="5">
    <location>
        <begin position="25"/>
        <end position="43"/>
    </location>
</feature>
<feature type="transmembrane region" description="Helical" evidence="5">
    <location>
        <begin position="162"/>
        <end position="182"/>
    </location>
</feature>
<evidence type="ECO:0000313" key="6">
    <source>
        <dbReference type="EMBL" id="TSJ67517.1"/>
    </source>
</evidence>
<keyword evidence="5" id="KW-0653">Protein transport</keyword>
<organism evidence="6 7">
    <name type="scientific">Allobacillus salarius</name>
    <dbReference type="NCBI Taxonomy" id="1955272"/>
    <lineage>
        <taxon>Bacteria</taxon>
        <taxon>Bacillati</taxon>
        <taxon>Bacillota</taxon>
        <taxon>Bacilli</taxon>
        <taxon>Bacillales</taxon>
        <taxon>Bacillaceae</taxon>
        <taxon>Allobacillus</taxon>
    </lineage>
</organism>
<feature type="transmembrane region" description="Helical" evidence="5">
    <location>
        <begin position="106"/>
        <end position="128"/>
    </location>
</feature>